<dbReference type="GO" id="GO:0005737">
    <property type="term" value="C:cytoplasm"/>
    <property type="evidence" value="ECO:0007669"/>
    <property type="project" value="UniProtKB-UniRule"/>
</dbReference>
<evidence type="ECO:0000256" key="3">
    <source>
        <dbReference type="ARBA" id="ARBA00018797"/>
    </source>
</evidence>
<evidence type="ECO:0000256" key="1">
    <source>
        <dbReference type="ARBA" id="ARBA00004245"/>
    </source>
</evidence>
<keyword evidence="9" id="KW-0106">Calcium</keyword>
<feature type="region of interest" description="Disordered" evidence="14">
    <location>
        <begin position="36"/>
        <end position="93"/>
    </location>
</feature>
<dbReference type="GO" id="GO:0051014">
    <property type="term" value="P:actin filament severing"/>
    <property type="evidence" value="ECO:0007669"/>
    <property type="project" value="UniProtKB-UniRule"/>
</dbReference>
<evidence type="ECO:0000313" key="16">
    <source>
        <dbReference type="EMBL" id="GLD75444.1"/>
    </source>
</evidence>
<keyword evidence="4 13" id="KW-0117">Actin capping</keyword>
<keyword evidence="10 13" id="KW-0009">Actin-binding</keyword>
<dbReference type="Proteomes" id="UP001279410">
    <property type="component" value="Unassembled WGS sequence"/>
</dbReference>
<dbReference type="GO" id="GO:0060271">
    <property type="term" value="P:cilium assembly"/>
    <property type="evidence" value="ECO:0007669"/>
    <property type="project" value="UniProtKB-UniRule"/>
</dbReference>
<gene>
    <name evidence="16" type="ORF">AKAME5_002677800</name>
</gene>
<keyword evidence="7" id="KW-0677">Repeat</keyword>
<evidence type="ECO:0000256" key="11">
    <source>
        <dbReference type="ARBA" id="ARBA00023212"/>
    </source>
</evidence>
<evidence type="ECO:0000259" key="15">
    <source>
        <dbReference type="Pfam" id="PF00626"/>
    </source>
</evidence>
<dbReference type="GO" id="GO:0015629">
    <property type="term" value="C:actin cytoskeleton"/>
    <property type="evidence" value="ECO:0007669"/>
    <property type="project" value="TreeGrafter"/>
</dbReference>
<dbReference type="SUPFAM" id="SSF55753">
    <property type="entry name" value="Actin depolymerizing proteins"/>
    <property type="match status" value="1"/>
</dbReference>
<comment type="function">
    <text evidence="12 13">Calcium-regulated, actin-modulating protein that binds to the plus (or barbed) ends of actin monomers or filaments, preventing monomer exchange (end-blocking or capping). It can promote the assembly of monomers into filaments (nucleation) as well as sever filaments already formed. Plays a role in ciliogenesis.</text>
</comment>
<keyword evidence="11" id="KW-0206">Cytoskeleton</keyword>
<accession>A0AAD3NP22</accession>
<dbReference type="Gene3D" id="3.40.20.10">
    <property type="entry name" value="Severin"/>
    <property type="match status" value="1"/>
</dbReference>
<evidence type="ECO:0000256" key="5">
    <source>
        <dbReference type="ARBA" id="ARBA00022490"/>
    </source>
</evidence>
<dbReference type="GO" id="GO:0008154">
    <property type="term" value="P:actin polymerization or depolymerization"/>
    <property type="evidence" value="ECO:0007669"/>
    <property type="project" value="TreeGrafter"/>
</dbReference>
<sequence>MEEVPGELTQDDLAPDDVMILDTWDQVFVWIGNEAREEEKSEAAPSVHPDDATTGHRAGAVRSTLALSRQPRPSQPQCRARTPTKQQSPPRNRSILAQVFPPSVPKELPLSAQPQRQQREMNAVHGTEGGLLVITLLSLQQLRHHHRRRAVNSTISLPRRRRRCRARSNTDDRHYAHTGCPSSSIFSNHMSHRFTRSDNCPGWCVVRLIGSNVRPRAHPPPAISRPQKV</sequence>
<feature type="compositionally biased region" description="Polar residues" evidence="14">
    <location>
        <begin position="65"/>
        <end position="91"/>
    </location>
</feature>
<feature type="domain" description="Gelsolin-like" evidence="15">
    <location>
        <begin position="3"/>
        <end position="46"/>
    </location>
</feature>
<evidence type="ECO:0000256" key="12">
    <source>
        <dbReference type="ARBA" id="ARBA00025132"/>
    </source>
</evidence>
<dbReference type="GO" id="GO:0051015">
    <property type="term" value="F:actin filament binding"/>
    <property type="evidence" value="ECO:0007669"/>
    <property type="project" value="UniProtKB-UniRule"/>
</dbReference>
<evidence type="ECO:0000256" key="10">
    <source>
        <dbReference type="ARBA" id="ARBA00023203"/>
    </source>
</evidence>
<dbReference type="GO" id="GO:0005546">
    <property type="term" value="F:phosphatidylinositol-4,5-bisphosphate binding"/>
    <property type="evidence" value="ECO:0007669"/>
    <property type="project" value="TreeGrafter"/>
</dbReference>
<evidence type="ECO:0000313" key="17">
    <source>
        <dbReference type="Proteomes" id="UP001279410"/>
    </source>
</evidence>
<comment type="similarity">
    <text evidence="2 13">Belongs to the villin/gelsolin family.</text>
</comment>
<reference evidence="16" key="1">
    <citation type="submission" date="2022-08" db="EMBL/GenBank/DDBJ databases">
        <title>Genome sequencing of akame (Lates japonicus).</title>
        <authorList>
            <person name="Hashiguchi Y."/>
            <person name="Takahashi H."/>
        </authorList>
    </citation>
    <scope>NUCLEOTIDE SEQUENCE</scope>
    <source>
        <strain evidence="16">Kochi</strain>
    </source>
</reference>
<dbReference type="Pfam" id="PF00626">
    <property type="entry name" value="Gelsolin"/>
    <property type="match status" value="1"/>
</dbReference>
<dbReference type="GO" id="GO:0005615">
    <property type="term" value="C:extracellular space"/>
    <property type="evidence" value="ECO:0007669"/>
    <property type="project" value="TreeGrafter"/>
</dbReference>
<comment type="subcellular location">
    <subcellularLocation>
        <location evidence="1 13">Cytoplasm</location>
        <location evidence="1 13">Cytoskeleton</location>
    </subcellularLocation>
</comment>
<dbReference type="EMBL" id="BRZM01002972">
    <property type="protein sequence ID" value="GLD75444.1"/>
    <property type="molecule type" value="Genomic_DNA"/>
</dbReference>
<dbReference type="PANTHER" id="PTHR11977:SF29">
    <property type="entry name" value="GELSOLIN"/>
    <property type="match status" value="1"/>
</dbReference>
<evidence type="ECO:0000256" key="6">
    <source>
        <dbReference type="ARBA" id="ARBA00022723"/>
    </source>
</evidence>
<proteinExistence type="inferred from homology"/>
<organism evidence="16 17">
    <name type="scientific">Lates japonicus</name>
    <name type="common">Japanese lates</name>
    <dbReference type="NCBI Taxonomy" id="270547"/>
    <lineage>
        <taxon>Eukaryota</taxon>
        <taxon>Metazoa</taxon>
        <taxon>Chordata</taxon>
        <taxon>Craniata</taxon>
        <taxon>Vertebrata</taxon>
        <taxon>Euteleostomi</taxon>
        <taxon>Actinopterygii</taxon>
        <taxon>Neopterygii</taxon>
        <taxon>Teleostei</taxon>
        <taxon>Neoteleostei</taxon>
        <taxon>Acanthomorphata</taxon>
        <taxon>Carangaria</taxon>
        <taxon>Carangaria incertae sedis</taxon>
        <taxon>Centropomidae</taxon>
        <taxon>Lates</taxon>
    </lineage>
</organism>
<dbReference type="InterPro" id="IPR029006">
    <property type="entry name" value="ADF-H/Gelsolin-like_dom_sf"/>
</dbReference>
<dbReference type="GO" id="GO:0046872">
    <property type="term" value="F:metal ion binding"/>
    <property type="evidence" value="ECO:0007669"/>
    <property type="project" value="UniProtKB-KW"/>
</dbReference>
<name>A0AAD3NP22_LATJO</name>
<dbReference type="GO" id="GO:0051016">
    <property type="term" value="P:barbed-end actin filament capping"/>
    <property type="evidence" value="ECO:0007669"/>
    <property type="project" value="UniProtKB-UniRule"/>
</dbReference>
<evidence type="ECO:0000256" key="13">
    <source>
        <dbReference type="RuleBase" id="RU367130"/>
    </source>
</evidence>
<comment type="caution">
    <text evidence="16">The sequence shown here is derived from an EMBL/GenBank/DDBJ whole genome shotgun (WGS) entry which is preliminary data.</text>
</comment>
<dbReference type="GO" id="GO:0007417">
    <property type="term" value="P:central nervous system development"/>
    <property type="evidence" value="ECO:0007669"/>
    <property type="project" value="TreeGrafter"/>
</dbReference>
<dbReference type="InterPro" id="IPR007123">
    <property type="entry name" value="Gelsolin-like_dom"/>
</dbReference>
<evidence type="ECO:0000256" key="7">
    <source>
        <dbReference type="ARBA" id="ARBA00022737"/>
    </source>
</evidence>
<dbReference type="PANTHER" id="PTHR11977">
    <property type="entry name" value="VILLIN"/>
    <property type="match status" value="1"/>
</dbReference>
<dbReference type="InterPro" id="IPR007122">
    <property type="entry name" value="Villin/Gelsolin"/>
</dbReference>
<dbReference type="AlphaFoldDB" id="A0AAD3NP22"/>
<evidence type="ECO:0000256" key="2">
    <source>
        <dbReference type="ARBA" id="ARBA00008418"/>
    </source>
</evidence>
<keyword evidence="6" id="KW-0479">Metal-binding</keyword>
<evidence type="ECO:0000256" key="4">
    <source>
        <dbReference type="ARBA" id="ARBA00022467"/>
    </source>
</evidence>
<keyword evidence="17" id="KW-1185">Reference proteome</keyword>
<evidence type="ECO:0000256" key="9">
    <source>
        <dbReference type="ARBA" id="ARBA00022837"/>
    </source>
</evidence>
<keyword evidence="5 13" id="KW-0963">Cytoplasm</keyword>
<feature type="compositionally biased region" description="Basic and acidic residues" evidence="14">
    <location>
        <begin position="36"/>
        <end position="54"/>
    </location>
</feature>
<protein>
    <recommendedName>
        <fullName evidence="3 13">Gelsolin</fullName>
        <shortName evidence="13">ADF</shortName>
    </recommendedName>
    <alternativeName>
        <fullName evidence="13">Actin-depolymerizing factor</fullName>
    </alternativeName>
</protein>
<keyword evidence="8" id="KW-0970">Cilium biogenesis/degradation</keyword>
<evidence type="ECO:0000256" key="14">
    <source>
        <dbReference type="SAM" id="MobiDB-lite"/>
    </source>
</evidence>
<evidence type="ECO:0000256" key="8">
    <source>
        <dbReference type="ARBA" id="ARBA00022794"/>
    </source>
</evidence>